<dbReference type="Proteomes" id="UP000294933">
    <property type="component" value="Unassembled WGS sequence"/>
</dbReference>
<dbReference type="InterPro" id="IPR003347">
    <property type="entry name" value="JmjC_dom"/>
</dbReference>
<dbReference type="SUPFAM" id="SSF51197">
    <property type="entry name" value="Clavaminate synthase-like"/>
    <property type="match status" value="1"/>
</dbReference>
<evidence type="ECO:0000313" key="2">
    <source>
        <dbReference type="EMBL" id="TDL29489.1"/>
    </source>
</evidence>
<organism evidence="2 3">
    <name type="scientific">Rickenella mellea</name>
    <dbReference type="NCBI Taxonomy" id="50990"/>
    <lineage>
        <taxon>Eukaryota</taxon>
        <taxon>Fungi</taxon>
        <taxon>Dikarya</taxon>
        <taxon>Basidiomycota</taxon>
        <taxon>Agaricomycotina</taxon>
        <taxon>Agaricomycetes</taxon>
        <taxon>Hymenochaetales</taxon>
        <taxon>Rickenellaceae</taxon>
        <taxon>Rickenella</taxon>
    </lineage>
</organism>
<keyword evidence="3" id="KW-1185">Reference proteome</keyword>
<dbReference type="PROSITE" id="PS51184">
    <property type="entry name" value="JMJC"/>
    <property type="match status" value="1"/>
</dbReference>
<dbReference type="Pfam" id="PF13621">
    <property type="entry name" value="Cupin_8"/>
    <property type="match status" value="1"/>
</dbReference>
<accession>A0A4R5XEE5</accession>
<protein>
    <submittedName>
        <fullName evidence="2">Clavaminate synthase-like protein</fullName>
    </submittedName>
</protein>
<feature type="domain" description="JmjC" evidence="1">
    <location>
        <begin position="136"/>
        <end position="318"/>
    </location>
</feature>
<gene>
    <name evidence="2" type="ORF">BD410DRAFT_736430</name>
</gene>
<dbReference type="PANTHER" id="PTHR12461:SF99">
    <property type="entry name" value="BIFUNCTIONAL PEPTIDASE AND (3S)-LYSYL HYDROXYLASE JMJD7"/>
    <property type="match status" value="1"/>
</dbReference>
<evidence type="ECO:0000313" key="3">
    <source>
        <dbReference type="Proteomes" id="UP000294933"/>
    </source>
</evidence>
<reference evidence="2 3" key="1">
    <citation type="submission" date="2018-06" db="EMBL/GenBank/DDBJ databases">
        <title>A transcriptomic atlas of mushroom development highlights an independent origin of complex multicellularity.</title>
        <authorList>
            <consortium name="DOE Joint Genome Institute"/>
            <person name="Krizsan K."/>
            <person name="Almasi E."/>
            <person name="Merenyi Z."/>
            <person name="Sahu N."/>
            <person name="Viragh M."/>
            <person name="Koszo T."/>
            <person name="Mondo S."/>
            <person name="Kiss B."/>
            <person name="Balint B."/>
            <person name="Kues U."/>
            <person name="Barry K."/>
            <person name="Hegedus J.C."/>
            <person name="Henrissat B."/>
            <person name="Johnson J."/>
            <person name="Lipzen A."/>
            <person name="Ohm R."/>
            <person name="Nagy I."/>
            <person name="Pangilinan J."/>
            <person name="Yan J."/>
            <person name="Xiong Y."/>
            <person name="Grigoriev I.V."/>
            <person name="Hibbett D.S."/>
            <person name="Nagy L.G."/>
        </authorList>
    </citation>
    <scope>NUCLEOTIDE SEQUENCE [LARGE SCALE GENOMIC DNA]</scope>
    <source>
        <strain evidence="2 3">SZMC22713</strain>
    </source>
</reference>
<dbReference type="SMART" id="SM00558">
    <property type="entry name" value="JmjC"/>
    <property type="match status" value="1"/>
</dbReference>
<dbReference type="OrthoDB" id="424465at2759"/>
<name>A0A4R5XEE5_9AGAM</name>
<evidence type="ECO:0000259" key="1">
    <source>
        <dbReference type="PROSITE" id="PS51184"/>
    </source>
</evidence>
<dbReference type="VEuPathDB" id="FungiDB:BD410DRAFT_736430"/>
<dbReference type="AlphaFoldDB" id="A0A4R5XEE5"/>
<dbReference type="STRING" id="50990.A0A4R5XEE5"/>
<dbReference type="EMBL" id="ML170156">
    <property type="protein sequence ID" value="TDL29489.1"/>
    <property type="molecule type" value="Genomic_DNA"/>
</dbReference>
<sequence length="335" mass="37970">MNHYKLDILRKLSVEYRELNGAHVETVRSPPSAVEFAQMVHVSRPVIIGGFKTDALALWSDEYLKTRMGDSKISVAVTPNGLADAITLGPDGTQYFVEPYETKMTIRELLEDLHTSRSDGRRDVLYLQSQNGNMFRNTSLTNDMTEDPTEFGPLRKDISREISWASEALGKPPDAVNVWIGDGRSVTSIHNDPYENIYTVIRGTKHFTLFPPTEGWCMKERSYPHARYTRLTSHSPLELTPTPCGTPLVRWSSIQDPTDQAQLPPEASPLQITLHPGDTLYLPAGWWHYVRQSGITIALNWWYDVEVRGMNWVWLSFLRCSGDDVPEGNDEDSSE</sequence>
<dbReference type="InterPro" id="IPR041667">
    <property type="entry name" value="Cupin_8"/>
</dbReference>
<dbReference type="InterPro" id="IPR014710">
    <property type="entry name" value="RmlC-like_jellyroll"/>
</dbReference>
<dbReference type="Gene3D" id="2.60.120.10">
    <property type="entry name" value="Jelly Rolls"/>
    <property type="match status" value="1"/>
</dbReference>
<dbReference type="PANTHER" id="PTHR12461">
    <property type="entry name" value="HYPOXIA-INDUCIBLE FACTOR 1 ALPHA INHIBITOR-RELATED"/>
    <property type="match status" value="1"/>
</dbReference>
<proteinExistence type="predicted"/>